<proteinExistence type="predicted"/>
<sequence>MRTDNISSYRRDDQPIATLRAAEASTPTPSKIIQSLTRAHALLKANYNFQAFRAAVDNYKSPPRRRQDKTGDRQRTRRPPPDAAISFYFIFHFMI</sequence>
<feature type="region of interest" description="Disordered" evidence="1">
    <location>
        <begin position="1"/>
        <end position="28"/>
    </location>
</feature>
<feature type="compositionally biased region" description="Basic and acidic residues" evidence="1">
    <location>
        <begin position="1"/>
        <end position="14"/>
    </location>
</feature>
<comment type="caution">
    <text evidence="2">The sequence shown here is derived from an EMBL/GenBank/DDBJ whole genome shotgun (WGS) entry which is preliminary data.</text>
</comment>
<name>A0A8S1H1R0_9PELO</name>
<organism evidence="2 3">
    <name type="scientific">Caenorhabditis auriculariae</name>
    <dbReference type="NCBI Taxonomy" id="2777116"/>
    <lineage>
        <taxon>Eukaryota</taxon>
        <taxon>Metazoa</taxon>
        <taxon>Ecdysozoa</taxon>
        <taxon>Nematoda</taxon>
        <taxon>Chromadorea</taxon>
        <taxon>Rhabditida</taxon>
        <taxon>Rhabditina</taxon>
        <taxon>Rhabditomorpha</taxon>
        <taxon>Rhabditoidea</taxon>
        <taxon>Rhabditidae</taxon>
        <taxon>Peloderinae</taxon>
        <taxon>Caenorhabditis</taxon>
    </lineage>
</organism>
<protein>
    <submittedName>
        <fullName evidence="2">Uncharacterized protein</fullName>
    </submittedName>
</protein>
<reference evidence="2" key="1">
    <citation type="submission" date="2020-10" db="EMBL/GenBank/DDBJ databases">
        <authorList>
            <person name="Kikuchi T."/>
        </authorList>
    </citation>
    <scope>NUCLEOTIDE SEQUENCE</scope>
    <source>
        <strain evidence="2">NKZ352</strain>
    </source>
</reference>
<feature type="region of interest" description="Disordered" evidence="1">
    <location>
        <begin position="58"/>
        <end position="81"/>
    </location>
</feature>
<accession>A0A8S1H1R0</accession>
<evidence type="ECO:0000313" key="3">
    <source>
        <dbReference type="Proteomes" id="UP000835052"/>
    </source>
</evidence>
<dbReference type="EMBL" id="CAJGYM010000011">
    <property type="protein sequence ID" value="CAD6189461.1"/>
    <property type="molecule type" value="Genomic_DNA"/>
</dbReference>
<dbReference type="AlphaFoldDB" id="A0A8S1H1R0"/>
<dbReference type="Proteomes" id="UP000835052">
    <property type="component" value="Unassembled WGS sequence"/>
</dbReference>
<keyword evidence="3" id="KW-1185">Reference proteome</keyword>
<evidence type="ECO:0000313" key="2">
    <source>
        <dbReference type="EMBL" id="CAD6189461.1"/>
    </source>
</evidence>
<gene>
    <name evidence="2" type="ORF">CAUJ_LOCUS5380</name>
</gene>
<evidence type="ECO:0000256" key="1">
    <source>
        <dbReference type="SAM" id="MobiDB-lite"/>
    </source>
</evidence>